<dbReference type="RefSeq" id="WP_156905285.1">
    <property type="nucleotide sequence ID" value="NZ_CAUPYR010000002.1"/>
</dbReference>
<dbReference type="AlphaFoldDB" id="A0A929QT62"/>
<dbReference type="GeneID" id="84816829"/>
<dbReference type="Proteomes" id="UP000757900">
    <property type="component" value="Unassembled WGS sequence"/>
</dbReference>
<gene>
    <name evidence="1" type="ORF">HXK00_02460</name>
</gene>
<dbReference type="Gene3D" id="3.10.20.90">
    <property type="entry name" value="Phosphatidylinositol 3-kinase Catalytic Subunit, Chain A, domain 1"/>
    <property type="match status" value="1"/>
</dbReference>
<proteinExistence type="predicted"/>
<comment type="caution">
    <text evidence="1">The sequence shown here is derived from an EMBL/GenBank/DDBJ whole genome shotgun (WGS) entry which is preliminary data.</text>
</comment>
<name>A0A929QT62_ABIDE</name>
<reference evidence="1" key="1">
    <citation type="submission" date="2020-04" db="EMBL/GenBank/DDBJ databases">
        <title>Deep metagenomics examines the oral microbiome during advanced dental caries in children, revealing novel taxa and co-occurrences with host molecules.</title>
        <authorList>
            <person name="Baker J.L."/>
            <person name="Morton J.T."/>
            <person name="Dinis M."/>
            <person name="Alvarez R."/>
            <person name="Tran N.C."/>
            <person name="Knight R."/>
            <person name="Edlund A."/>
        </authorList>
    </citation>
    <scope>NUCLEOTIDE SEQUENCE</scope>
    <source>
        <strain evidence="1">JCVI_23_bin.16</strain>
    </source>
</reference>
<accession>A0A929QT62</accession>
<organism evidence="1 2">
    <name type="scientific">Abiotrophia defectiva</name>
    <name type="common">Streptococcus defectivus</name>
    <dbReference type="NCBI Taxonomy" id="46125"/>
    <lineage>
        <taxon>Bacteria</taxon>
        <taxon>Bacillati</taxon>
        <taxon>Bacillota</taxon>
        <taxon>Bacilli</taxon>
        <taxon>Lactobacillales</taxon>
        <taxon>Aerococcaceae</taxon>
        <taxon>Abiotrophia</taxon>
    </lineage>
</organism>
<evidence type="ECO:0000313" key="2">
    <source>
        <dbReference type="Proteomes" id="UP000757900"/>
    </source>
</evidence>
<protein>
    <submittedName>
        <fullName evidence="1">Uncharacterized protein</fullName>
    </submittedName>
</protein>
<sequence length="85" mass="9688">MTNQSNYVQITLDLSRLGGPLLDLAVPRQLTVKRLLHEVNQSYQLGYELVSPICRNLEYETVLFATDRIGNRSVRDGVTLQLEQL</sequence>
<dbReference type="EMBL" id="JABZFV010000028">
    <property type="protein sequence ID" value="MBF0934490.1"/>
    <property type="molecule type" value="Genomic_DNA"/>
</dbReference>
<evidence type="ECO:0000313" key="1">
    <source>
        <dbReference type="EMBL" id="MBF0934490.1"/>
    </source>
</evidence>